<dbReference type="PROSITE" id="PS50931">
    <property type="entry name" value="HTH_LYSR"/>
    <property type="match status" value="1"/>
</dbReference>
<dbReference type="SUPFAM" id="SSF46785">
    <property type="entry name" value="Winged helix' DNA-binding domain"/>
    <property type="match status" value="1"/>
</dbReference>
<gene>
    <name evidence="6" type="ORF">SAMN06295998_10317</name>
</gene>
<reference evidence="6 7" key="1">
    <citation type="submission" date="2017-04" db="EMBL/GenBank/DDBJ databases">
        <authorList>
            <person name="Afonso C.L."/>
            <person name="Miller P.J."/>
            <person name="Scott M.A."/>
            <person name="Spackman E."/>
            <person name="Goraichik I."/>
            <person name="Dimitrov K.M."/>
            <person name="Suarez D.L."/>
            <person name="Swayne D.E."/>
        </authorList>
    </citation>
    <scope>NUCLEOTIDE SEQUENCE [LARGE SCALE GENOMIC DNA]</scope>
    <source>
        <strain evidence="6 7">CGMCC 1.12644</strain>
    </source>
</reference>
<keyword evidence="4" id="KW-0804">Transcription</keyword>
<comment type="similarity">
    <text evidence="1">Belongs to the LysR transcriptional regulatory family.</text>
</comment>
<dbReference type="OrthoDB" id="9813056at2"/>
<dbReference type="Gene3D" id="3.40.190.10">
    <property type="entry name" value="Periplasmic binding protein-like II"/>
    <property type="match status" value="2"/>
</dbReference>
<evidence type="ECO:0000259" key="5">
    <source>
        <dbReference type="PROSITE" id="PS50931"/>
    </source>
</evidence>
<dbReference type="EMBL" id="FWYD01000003">
    <property type="protein sequence ID" value="SMC60029.1"/>
    <property type="molecule type" value="Genomic_DNA"/>
</dbReference>
<dbReference type="Proteomes" id="UP000192330">
    <property type="component" value="Unassembled WGS sequence"/>
</dbReference>
<dbReference type="GO" id="GO:0003700">
    <property type="term" value="F:DNA-binding transcription factor activity"/>
    <property type="evidence" value="ECO:0007669"/>
    <property type="project" value="InterPro"/>
</dbReference>
<dbReference type="PANTHER" id="PTHR30537:SF26">
    <property type="entry name" value="GLYCINE CLEAVAGE SYSTEM TRANSCRIPTIONAL ACTIVATOR"/>
    <property type="match status" value="1"/>
</dbReference>
<dbReference type="InterPro" id="IPR058163">
    <property type="entry name" value="LysR-type_TF_proteobact-type"/>
</dbReference>
<evidence type="ECO:0000256" key="1">
    <source>
        <dbReference type="ARBA" id="ARBA00009437"/>
    </source>
</evidence>
<organism evidence="6 7">
    <name type="scientific">Primorskyibacter flagellatus</name>
    <dbReference type="NCBI Taxonomy" id="1387277"/>
    <lineage>
        <taxon>Bacteria</taxon>
        <taxon>Pseudomonadati</taxon>
        <taxon>Pseudomonadota</taxon>
        <taxon>Alphaproteobacteria</taxon>
        <taxon>Rhodobacterales</taxon>
        <taxon>Roseobacteraceae</taxon>
        <taxon>Primorskyibacter</taxon>
    </lineage>
</organism>
<keyword evidence="7" id="KW-1185">Reference proteome</keyword>
<evidence type="ECO:0000256" key="2">
    <source>
        <dbReference type="ARBA" id="ARBA00023015"/>
    </source>
</evidence>
<dbReference type="InterPro" id="IPR036388">
    <property type="entry name" value="WH-like_DNA-bd_sf"/>
</dbReference>
<dbReference type="InterPro" id="IPR000847">
    <property type="entry name" value="LysR_HTH_N"/>
</dbReference>
<proteinExistence type="inferred from homology"/>
<accession>A0A1W2AH38</accession>
<evidence type="ECO:0000313" key="6">
    <source>
        <dbReference type="EMBL" id="SMC60029.1"/>
    </source>
</evidence>
<dbReference type="RefSeq" id="WP_084351208.1">
    <property type="nucleotide sequence ID" value="NZ_FWYD01000003.1"/>
</dbReference>
<dbReference type="InterPro" id="IPR036390">
    <property type="entry name" value="WH_DNA-bd_sf"/>
</dbReference>
<dbReference type="GO" id="GO:0006351">
    <property type="term" value="P:DNA-templated transcription"/>
    <property type="evidence" value="ECO:0007669"/>
    <property type="project" value="TreeGrafter"/>
</dbReference>
<sequence length="312" mass="34123">MSTSRRNLPPLNALRAFEAAGRQLNFRAASDELGVTQGAVAQQIRLLEEHLGMSLFQRMPRGVALTPQGASYLSEMTRAFDTLCKATARLHNRADAVTISVTPTFATKVLIPQLSLLKSALPGVELRTIATEAVSDFDRDQVDIAVRQTRPPFGASQEAHLLFRHDLVLVGSPHLLGQHQHPLTREQIGGLPLLHDSYNHWPRFFGIVETLPGAVFNQTTLALDAALAGQGVAISCRAFVQADLDAGRLIEICPAGFSVGSDFYLVRKRSSHLRETVDAVWAWAVENWTVSDSLSLSRQALPSQREGSSKKT</sequence>
<dbReference type="Pfam" id="PF00126">
    <property type="entry name" value="HTH_1"/>
    <property type="match status" value="1"/>
</dbReference>
<dbReference type="Gene3D" id="1.10.10.10">
    <property type="entry name" value="Winged helix-like DNA-binding domain superfamily/Winged helix DNA-binding domain"/>
    <property type="match status" value="1"/>
</dbReference>
<dbReference type="AlphaFoldDB" id="A0A1W2AH38"/>
<dbReference type="InterPro" id="IPR005119">
    <property type="entry name" value="LysR_subst-bd"/>
</dbReference>
<evidence type="ECO:0000256" key="3">
    <source>
        <dbReference type="ARBA" id="ARBA00023125"/>
    </source>
</evidence>
<keyword evidence="3" id="KW-0238">DNA-binding</keyword>
<feature type="domain" description="HTH lysR-type" evidence="5">
    <location>
        <begin position="9"/>
        <end position="66"/>
    </location>
</feature>
<dbReference type="SUPFAM" id="SSF53850">
    <property type="entry name" value="Periplasmic binding protein-like II"/>
    <property type="match status" value="1"/>
</dbReference>
<name>A0A1W2AH38_9RHOB</name>
<keyword evidence="2" id="KW-0805">Transcription regulation</keyword>
<dbReference type="PRINTS" id="PR00039">
    <property type="entry name" value="HTHLYSR"/>
</dbReference>
<dbReference type="STRING" id="1387277.SAMN06295998_10317"/>
<dbReference type="PANTHER" id="PTHR30537">
    <property type="entry name" value="HTH-TYPE TRANSCRIPTIONAL REGULATOR"/>
    <property type="match status" value="1"/>
</dbReference>
<dbReference type="Pfam" id="PF03466">
    <property type="entry name" value="LysR_substrate"/>
    <property type="match status" value="1"/>
</dbReference>
<dbReference type="FunFam" id="1.10.10.10:FF:000038">
    <property type="entry name" value="Glycine cleavage system transcriptional activator"/>
    <property type="match status" value="1"/>
</dbReference>
<dbReference type="GO" id="GO:0043565">
    <property type="term" value="F:sequence-specific DNA binding"/>
    <property type="evidence" value="ECO:0007669"/>
    <property type="project" value="TreeGrafter"/>
</dbReference>
<evidence type="ECO:0000313" key="7">
    <source>
        <dbReference type="Proteomes" id="UP000192330"/>
    </source>
</evidence>
<evidence type="ECO:0000256" key="4">
    <source>
        <dbReference type="ARBA" id="ARBA00023163"/>
    </source>
</evidence>
<protein>
    <submittedName>
        <fullName evidence="6">LysR family transcriptional regulator, glycine cleavage system transcriptional activator</fullName>
    </submittedName>
</protein>